<feature type="non-terminal residue" evidence="1">
    <location>
        <position position="36"/>
    </location>
</feature>
<protein>
    <submittedName>
        <fullName evidence="1">Uncharacterized protein</fullName>
    </submittedName>
</protein>
<dbReference type="EMBL" id="BKCJ011898060">
    <property type="protein sequence ID" value="GFD61645.1"/>
    <property type="molecule type" value="Genomic_DNA"/>
</dbReference>
<organism evidence="1">
    <name type="scientific">Tanacetum cinerariifolium</name>
    <name type="common">Dalmatian daisy</name>
    <name type="synonym">Chrysanthemum cinerariifolium</name>
    <dbReference type="NCBI Taxonomy" id="118510"/>
    <lineage>
        <taxon>Eukaryota</taxon>
        <taxon>Viridiplantae</taxon>
        <taxon>Streptophyta</taxon>
        <taxon>Embryophyta</taxon>
        <taxon>Tracheophyta</taxon>
        <taxon>Spermatophyta</taxon>
        <taxon>Magnoliopsida</taxon>
        <taxon>eudicotyledons</taxon>
        <taxon>Gunneridae</taxon>
        <taxon>Pentapetalae</taxon>
        <taxon>asterids</taxon>
        <taxon>campanulids</taxon>
        <taxon>Asterales</taxon>
        <taxon>Asteraceae</taxon>
        <taxon>Asteroideae</taxon>
        <taxon>Anthemideae</taxon>
        <taxon>Anthemidinae</taxon>
        <taxon>Tanacetum</taxon>
    </lineage>
</organism>
<proteinExistence type="predicted"/>
<gene>
    <name evidence="1" type="ORF">Tci_933614</name>
</gene>
<name>A0A699XP08_TANCI</name>
<accession>A0A699XP08</accession>
<evidence type="ECO:0000313" key="1">
    <source>
        <dbReference type="EMBL" id="GFD61645.1"/>
    </source>
</evidence>
<reference evidence="1" key="1">
    <citation type="journal article" date="2019" name="Sci. Rep.">
        <title>Draft genome of Tanacetum cinerariifolium, the natural source of mosquito coil.</title>
        <authorList>
            <person name="Yamashiro T."/>
            <person name="Shiraishi A."/>
            <person name="Satake H."/>
            <person name="Nakayama K."/>
        </authorList>
    </citation>
    <scope>NUCLEOTIDE SEQUENCE</scope>
</reference>
<comment type="caution">
    <text evidence="1">The sequence shown here is derived from an EMBL/GenBank/DDBJ whole genome shotgun (WGS) entry which is preliminary data.</text>
</comment>
<dbReference type="AlphaFoldDB" id="A0A699XP08"/>
<sequence>MQAAADLDEIEEVNAKHRPRVLRLTALPSMIQTDQL</sequence>